<protein>
    <submittedName>
        <fullName evidence="1">Uncharacterized protein</fullName>
    </submittedName>
</protein>
<comment type="caution">
    <text evidence="1">The sequence shown here is derived from an EMBL/GenBank/DDBJ whole genome shotgun (WGS) entry which is preliminary data.</text>
</comment>
<evidence type="ECO:0000313" key="1">
    <source>
        <dbReference type="EMBL" id="TCB97552.1"/>
    </source>
</evidence>
<dbReference type="EMBL" id="SJJR01000006">
    <property type="protein sequence ID" value="TCB97552.1"/>
    <property type="molecule type" value="Genomic_DNA"/>
</dbReference>
<gene>
    <name evidence="1" type="ORF">E0H26_11580</name>
</gene>
<keyword evidence="2" id="KW-1185">Reference proteome</keyword>
<dbReference type="AlphaFoldDB" id="A0A4R0GLR3"/>
<sequence>MTDIEQALKAIRQREHDATRGPWATGVRWEDPYDTYWLPINTASTNEDEPHQPDRVALIRYHAGAFQFPHADARADAEFIAHARQDIPLLLTELAAYQPAVKGRYQHFMHSCGNVEPWDEAAYGPINEQGCDACECAPDGTWRPLYVREVTR</sequence>
<name>A0A4R0GLR3_9ACTN</name>
<reference evidence="1 2" key="1">
    <citation type="submission" date="2019-02" db="EMBL/GenBank/DDBJ databases">
        <title>Jishengella sp. nov., isolated from a root of Zingiber montanum.</title>
        <authorList>
            <person name="Kuncharoen N."/>
            <person name="Kudo T."/>
            <person name="Masahiro Y."/>
            <person name="Ohkuma M."/>
            <person name="Tanasupawat S."/>
        </authorList>
    </citation>
    <scope>NUCLEOTIDE SEQUENCE [LARGE SCALE GENOMIC DNA]</scope>
    <source>
        <strain evidence="1 2">PLAI 1-1</strain>
    </source>
</reference>
<proteinExistence type="predicted"/>
<dbReference type="OrthoDB" id="7582652at2"/>
<dbReference type="RefSeq" id="WP_131303599.1">
    <property type="nucleotide sequence ID" value="NZ_SJJR01000006.1"/>
</dbReference>
<evidence type="ECO:0000313" key="2">
    <source>
        <dbReference type="Proteomes" id="UP000292274"/>
    </source>
</evidence>
<dbReference type="Proteomes" id="UP000292274">
    <property type="component" value="Unassembled WGS sequence"/>
</dbReference>
<organism evidence="1 2">
    <name type="scientific">Micromonospora zingiberis</name>
    <dbReference type="NCBI Taxonomy" id="2053011"/>
    <lineage>
        <taxon>Bacteria</taxon>
        <taxon>Bacillati</taxon>
        <taxon>Actinomycetota</taxon>
        <taxon>Actinomycetes</taxon>
        <taxon>Micromonosporales</taxon>
        <taxon>Micromonosporaceae</taxon>
        <taxon>Micromonospora</taxon>
    </lineage>
</organism>
<accession>A0A4R0GLR3</accession>